<sequence>MTTNWLPAETDLSRFATLVDGIPQWMRPSLDAWYKDVLKPGHGEMMTWPTPMIVQYDARMQRTIPLSGSFSPYEPSTIRALLTEKEELDFIDFVVATIAEKFGSGTHHLTSLEALLVSGNSAWSVGTREGLAGLERRVPIGVQEAAEHVIDTPGHAGDLLSQAWHAVFGLEPDYEKGYAKSIKAVEAVAIPLVSPNHKLASLGTVVGQMRADGDWSLALVREHPTQTSASVVLGTAQALWTGQNDRHAGQSDYVPTTRRDAEAAVMMAVSLVQWFASGLVARSA</sequence>
<dbReference type="AlphaFoldDB" id="A0A934SSR6"/>
<accession>A0A934SSR6</accession>
<evidence type="ECO:0000313" key="2">
    <source>
        <dbReference type="Proteomes" id="UP000636458"/>
    </source>
</evidence>
<organism evidence="1 2">
    <name type="scientific">Lacisediminihabitans changchengi</name>
    <dbReference type="NCBI Taxonomy" id="2787634"/>
    <lineage>
        <taxon>Bacteria</taxon>
        <taxon>Bacillati</taxon>
        <taxon>Actinomycetota</taxon>
        <taxon>Actinomycetes</taxon>
        <taxon>Micrococcales</taxon>
        <taxon>Microbacteriaceae</taxon>
        <taxon>Lacisediminihabitans</taxon>
    </lineage>
</organism>
<dbReference type="Proteomes" id="UP000636458">
    <property type="component" value="Unassembled WGS sequence"/>
</dbReference>
<proteinExistence type="predicted"/>
<reference evidence="1" key="1">
    <citation type="submission" date="2021-01" db="EMBL/GenBank/DDBJ databases">
        <title>Lacisediminihabitans sp. nov. strain G11-30, isolated from Antarctic Soil.</title>
        <authorList>
            <person name="Li J."/>
        </authorList>
    </citation>
    <scope>NUCLEOTIDE SEQUENCE</scope>
    <source>
        <strain evidence="1">G11-30</strain>
    </source>
</reference>
<keyword evidence="2" id="KW-1185">Reference proteome</keyword>
<name>A0A934SSR6_9MICO</name>
<comment type="caution">
    <text evidence="1">The sequence shown here is derived from an EMBL/GenBank/DDBJ whole genome shotgun (WGS) entry which is preliminary data.</text>
</comment>
<protein>
    <submittedName>
        <fullName evidence="1">Uncharacterized protein</fullName>
    </submittedName>
</protein>
<dbReference type="EMBL" id="JAEPES010000004">
    <property type="protein sequence ID" value="MBK4348260.1"/>
    <property type="molecule type" value="Genomic_DNA"/>
</dbReference>
<dbReference type="RefSeq" id="WP_200556483.1">
    <property type="nucleotide sequence ID" value="NZ_JAEPES010000004.1"/>
</dbReference>
<evidence type="ECO:0000313" key="1">
    <source>
        <dbReference type="EMBL" id="MBK4348260.1"/>
    </source>
</evidence>
<gene>
    <name evidence="1" type="ORF">IV501_11500</name>
</gene>